<feature type="domain" description="YetF C-terminal" evidence="8">
    <location>
        <begin position="102"/>
        <end position="171"/>
    </location>
</feature>
<dbReference type="Pfam" id="PF04239">
    <property type="entry name" value="DUF421"/>
    <property type="match status" value="1"/>
</dbReference>
<evidence type="ECO:0000256" key="5">
    <source>
        <dbReference type="ARBA" id="ARBA00022989"/>
    </source>
</evidence>
<feature type="transmembrane region" description="Helical" evidence="7">
    <location>
        <begin position="53"/>
        <end position="72"/>
    </location>
</feature>
<evidence type="ECO:0000259" key="8">
    <source>
        <dbReference type="Pfam" id="PF04239"/>
    </source>
</evidence>
<dbReference type="EMBL" id="JAJTTC010000004">
    <property type="protein sequence ID" value="MCF0063275.1"/>
    <property type="molecule type" value="Genomic_DNA"/>
</dbReference>
<comment type="subcellular location">
    <subcellularLocation>
        <location evidence="1">Cell membrane</location>
        <topology evidence="1">Multi-pass membrane protein</topology>
    </subcellularLocation>
</comment>
<dbReference type="PANTHER" id="PTHR34582:SF6">
    <property type="entry name" value="UPF0702 TRANSMEMBRANE PROTEIN YCAP"/>
    <property type="match status" value="1"/>
</dbReference>
<dbReference type="InterPro" id="IPR023090">
    <property type="entry name" value="UPF0702_alpha/beta_dom_sf"/>
</dbReference>
<evidence type="ECO:0000256" key="1">
    <source>
        <dbReference type="ARBA" id="ARBA00004651"/>
    </source>
</evidence>
<keyword evidence="3" id="KW-1003">Cell membrane</keyword>
<evidence type="ECO:0000256" key="4">
    <source>
        <dbReference type="ARBA" id="ARBA00022692"/>
    </source>
</evidence>
<dbReference type="InterPro" id="IPR007353">
    <property type="entry name" value="DUF421"/>
</dbReference>
<evidence type="ECO:0000256" key="6">
    <source>
        <dbReference type="ARBA" id="ARBA00023136"/>
    </source>
</evidence>
<comment type="similarity">
    <text evidence="2">Belongs to the UPF0702 family.</text>
</comment>
<evidence type="ECO:0000313" key="10">
    <source>
        <dbReference type="Proteomes" id="UP001139000"/>
    </source>
</evidence>
<dbReference type="RefSeq" id="WP_234656291.1">
    <property type="nucleotide sequence ID" value="NZ_CP094997.1"/>
</dbReference>
<dbReference type="AlphaFoldDB" id="A0A9X1PMQ1"/>
<keyword evidence="4 7" id="KW-0812">Transmembrane</keyword>
<reference evidence="9" key="1">
    <citation type="submission" date="2021-12" db="EMBL/GenBank/DDBJ databases">
        <title>Novel species in genus Dyadobacter.</title>
        <authorList>
            <person name="Ma C."/>
        </authorList>
    </citation>
    <scope>NUCLEOTIDE SEQUENCE</scope>
    <source>
        <strain evidence="9">LJ419</strain>
    </source>
</reference>
<evidence type="ECO:0000256" key="2">
    <source>
        <dbReference type="ARBA" id="ARBA00006448"/>
    </source>
</evidence>
<sequence length="242" mass="26485">MKKEEIIPGDWERILFGQAPPIFLVEVLIRTFIIYLFLVVIVRLMGKRMGGQLTISELAVMVTLGAIVSPGMQMPQTGLLLGIMVLVCALIFQRGLTLGEFKSATFEDISQGTFSILVKDGIMQLDEMAKTKVSRQQLFAALRGKGIFNLGEIDRVYLEACGIFTICKKKRPAPGLILFPPDDPEINCFSQEISEGQKVCLHCGKALPGEDAEGQCPVCDSSNWEVASVSVPTESNQIASQS</sequence>
<keyword evidence="10" id="KW-1185">Reference proteome</keyword>
<evidence type="ECO:0000256" key="3">
    <source>
        <dbReference type="ARBA" id="ARBA00022475"/>
    </source>
</evidence>
<evidence type="ECO:0000256" key="7">
    <source>
        <dbReference type="SAM" id="Phobius"/>
    </source>
</evidence>
<dbReference type="GO" id="GO:0005886">
    <property type="term" value="C:plasma membrane"/>
    <property type="evidence" value="ECO:0007669"/>
    <property type="project" value="UniProtKB-SubCell"/>
</dbReference>
<dbReference type="PANTHER" id="PTHR34582">
    <property type="entry name" value="UPF0702 TRANSMEMBRANE PROTEIN YCAP"/>
    <property type="match status" value="1"/>
</dbReference>
<organism evidence="9 10">
    <name type="scientific">Dyadobacter chenwenxiniae</name>
    <dbReference type="NCBI Taxonomy" id="2906456"/>
    <lineage>
        <taxon>Bacteria</taxon>
        <taxon>Pseudomonadati</taxon>
        <taxon>Bacteroidota</taxon>
        <taxon>Cytophagia</taxon>
        <taxon>Cytophagales</taxon>
        <taxon>Spirosomataceae</taxon>
        <taxon>Dyadobacter</taxon>
    </lineage>
</organism>
<feature type="transmembrane region" description="Helical" evidence="7">
    <location>
        <begin position="78"/>
        <end position="96"/>
    </location>
</feature>
<evidence type="ECO:0000313" key="9">
    <source>
        <dbReference type="EMBL" id="MCF0063275.1"/>
    </source>
</evidence>
<protein>
    <submittedName>
        <fullName evidence="9">DUF421 domain-containing protein</fullName>
    </submittedName>
</protein>
<dbReference type="Proteomes" id="UP001139000">
    <property type="component" value="Unassembled WGS sequence"/>
</dbReference>
<accession>A0A9X1PMQ1</accession>
<comment type="caution">
    <text evidence="9">The sequence shown here is derived from an EMBL/GenBank/DDBJ whole genome shotgun (WGS) entry which is preliminary data.</text>
</comment>
<dbReference type="Gene3D" id="3.30.240.20">
    <property type="entry name" value="bsu07140 like domains"/>
    <property type="match status" value="1"/>
</dbReference>
<feature type="transmembrane region" description="Helical" evidence="7">
    <location>
        <begin position="20"/>
        <end position="41"/>
    </location>
</feature>
<gene>
    <name evidence="9" type="ORF">LXM26_17330</name>
</gene>
<keyword evidence="6 7" id="KW-0472">Membrane</keyword>
<name>A0A9X1PMQ1_9BACT</name>
<keyword evidence="5 7" id="KW-1133">Transmembrane helix</keyword>
<proteinExistence type="inferred from homology"/>